<feature type="compositionally biased region" description="Polar residues" evidence="1">
    <location>
        <begin position="203"/>
        <end position="223"/>
    </location>
</feature>
<dbReference type="EMBL" id="QGMI01000144">
    <property type="protein sequence ID" value="TVY46498.1"/>
    <property type="molecule type" value="Genomic_DNA"/>
</dbReference>
<feature type="region of interest" description="Disordered" evidence="1">
    <location>
        <begin position="404"/>
        <end position="506"/>
    </location>
</feature>
<dbReference type="OrthoDB" id="5333304at2759"/>
<sequence length="941" mass="105330">MAQGAVAPATIPNGVVPPLTVAELRELAEYEKIIQFRDAVLAGTHPRIKIAPHLVGKQANATRNFSSPTTSNLRANNVTQRFTPNSHLEDASFHRSPNNSRPGPAAQTKSGKSEINPILLEKSDDLIKAEMQLQRQRLERNLRDQIEKQRIATKAALQTSESLPNFDISEVLSKAQAIVHPSTQAEVQPAMADDTAASDSFDENTFYSSQHDSSAWSNSSQGQKEPVPVHSGGFVSAGGRPGESFSTQSHLEDRRKVVASASLSTNNQPAAQKQHSQHMTDAADIQRQLSGLGNSVSHTATGVATNRNSTDSPHQHGEVGTHSVPMGPNVLNRDHQATVQRTTDDLLRQAFEDDQPSPLIHTHNLSPFAPQPARVSPLATAREPPVLRENILADEAAPAQVAALRNQPTGISSTDSSPKGVKAAEKKKGGNKKKKRKAKDSADTADSPYIKPEPRSPSPFPVAPLSRPQKRQRQSGQYAAELNYDEPRYGAEENTQARIPEPHVEVRESRAYQRADEAYEPVFRRPPLPLRRVEDDSYRRTASDTYAQQPQSPAVYATPSYAHNEARSVRAASHAIVDRRVEEPPYYGQAAVRTAVRPDADRERSRSPIMRDRRSPVAMGPPRQAVRIVRDEFGNEYYDPSPVRQSVAPPARYREEVVYERPPVRVVSSRPDVYEEDGIVYRRPSPISTTARRVVTQPEYAMAPPSGYRSYREREYSVRPSGEDYVQRRPVYDEPVREYAPIAPAVRDEASQVYARPASVRPDAVRYEEVPRQYAAPRVQALREEVVRDYAPRPISVRPDQTRYEVHEDPDYARAPVVREEPPRDYARVGSVRPDAVRYEVPRDYVGRMQSVLPEPPPREYASSVRPEARREMIPQAQREFSVRPVDSLNRREHVPVGKGERYYEEVPGQRPAPVAFIERPRARESSVLVYADDVRREVYR</sequence>
<dbReference type="AlphaFoldDB" id="A0A8H8UJ87"/>
<evidence type="ECO:0000313" key="3">
    <source>
        <dbReference type="Proteomes" id="UP000443090"/>
    </source>
</evidence>
<accession>A0A8H8UJ87</accession>
<feature type="region of interest" description="Disordered" evidence="1">
    <location>
        <begin position="88"/>
        <end position="115"/>
    </location>
</feature>
<dbReference type="Proteomes" id="UP000443090">
    <property type="component" value="Unassembled WGS sequence"/>
</dbReference>
<evidence type="ECO:0000256" key="1">
    <source>
        <dbReference type="SAM" id="MobiDB-lite"/>
    </source>
</evidence>
<feature type="region of interest" description="Disordered" evidence="1">
    <location>
        <begin position="201"/>
        <end position="253"/>
    </location>
</feature>
<evidence type="ECO:0000313" key="2">
    <source>
        <dbReference type="EMBL" id="TVY46498.1"/>
    </source>
</evidence>
<name>A0A8H8UJ87_9HELO</name>
<feature type="region of interest" description="Disordered" evidence="1">
    <location>
        <begin position="294"/>
        <end position="331"/>
    </location>
</feature>
<feature type="compositionally biased region" description="Basic residues" evidence="1">
    <location>
        <begin position="429"/>
        <end position="438"/>
    </location>
</feature>
<organism evidence="2 3">
    <name type="scientific">Lachnellula occidentalis</name>
    <dbReference type="NCBI Taxonomy" id="215460"/>
    <lineage>
        <taxon>Eukaryota</taxon>
        <taxon>Fungi</taxon>
        <taxon>Dikarya</taxon>
        <taxon>Ascomycota</taxon>
        <taxon>Pezizomycotina</taxon>
        <taxon>Leotiomycetes</taxon>
        <taxon>Helotiales</taxon>
        <taxon>Lachnaceae</taxon>
        <taxon>Lachnellula</taxon>
    </lineage>
</organism>
<proteinExistence type="predicted"/>
<keyword evidence="3" id="KW-1185">Reference proteome</keyword>
<feature type="compositionally biased region" description="Polar residues" evidence="1">
    <location>
        <begin position="294"/>
        <end position="312"/>
    </location>
</feature>
<feature type="region of interest" description="Disordered" evidence="1">
    <location>
        <begin position="360"/>
        <end position="379"/>
    </location>
</feature>
<reference evidence="2 3" key="1">
    <citation type="submission" date="2018-05" db="EMBL/GenBank/DDBJ databases">
        <title>Genome sequencing and assembly of the regulated plant pathogen Lachnellula willkommii and related sister species for the development of diagnostic species identification markers.</title>
        <authorList>
            <person name="Giroux E."/>
            <person name="Bilodeau G."/>
        </authorList>
    </citation>
    <scope>NUCLEOTIDE SEQUENCE [LARGE SCALE GENOMIC DNA]</scope>
    <source>
        <strain evidence="2 3">CBS 160.35</strain>
    </source>
</reference>
<protein>
    <submittedName>
        <fullName evidence="2">Uncharacterized protein</fullName>
    </submittedName>
</protein>
<gene>
    <name evidence="2" type="ORF">LOCC1_G001896</name>
</gene>
<feature type="compositionally biased region" description="Polar residues" evidence="1">
    <location>
        <begin position="406"/>
        <end position="417"/>
    </location>
</feature>
<feature type="region of interest" description="Disordered" evidence="1">
    <location>
        <begin position="262"/>
        <end position="281"/>
    </location>
</feature>
<feature type="compositionally biased region" description="Polar residues" evidence="1">
    <location>
        <begin position="262"/>
        <end position="279"/>
    </location>
</feature>
<comment type="caution">
    <text evidence="2">The sequence shown here is derived from an EMBL/GenBank/DDBJ whole genome shotgun (WGS) entry which is preliminary data.</text>
</comment>